<dbReference type="RefSeq" id="XP_004399360.1">
    <property type="nucleotide sequence ID" value="XM_004399303.1"/>
</dbReference>
<keyword evidence="4" id="KW-1015">Disulfide bond</keyword>
<evidence type="ECO:0000259" key="9">
    <source>
        <dbReference type="PROSITE" id="PS50240"/>
    </source>
</evidence>
<dbReference type="InterPro" id="IPR001314">
    <property type="entry name" value="Peptidase_S1A"/>
</dbReference>
<dbReference type="PANTHER" id="PTHR24253:SF159">
    <property type="entry name" value="SERINE PROTEASE 42"/>
    <property type="match status" value="1"/>
</dbReference>
<dbReference type="CDD" id="cd00190">
    <property type="entry name" value="Tryp_SPc"/>
    <property type="match status" value="1"/>
</dbReference>
<dbReference type="GO" id="GO:0004252">
    <property type="term" value="F:serine-type endopeptidase activity"/>
    <property type="evidence" value="ECO:0007669"/>
    <property type="project" value="InterPro"/>
</dbReference>
<keyword evidence="5" id="KW-0325">Glycoprotein</keyword>
<dbReference type="GO" id="GO:0006508">
    <property type="term" value="P:proteolysis"/>
    <property type="evidence" value="ECO:0007669"/>
    <property type="project" value="UniProtKB-KW"/>
</dbReference>
<dbReference type="PANTHER" id="PTHR24253">
    <property type="entry name" value="TRANSMEMBRANE PROTEASE SERINE"/>
    <property type="match status" value="1"/>
</dbReference>
<evidence type="ECO:0000313" key="10">
    <source>
        <dbReference type="Proteomes" id="UP000245340"/>
    </source>
</evidence>
<sequence length="355" mass="38035">MASPTGGSLGLLLWLLLLQPWPREAEGGSAPPPPSPAPTSPSSSGGGREGPGASVWKAEGPSATPGPQEPPASPQVVAVTPGCGQRSMRIVGGLPAAERKWPWQVSLQINDKHMCGGSLIASRWVLTAAHCIFGHVEYTAKLGDIFMKHTSRMAVEIPVRDIVIHQHYNPIGLIENDIALVLLEFPVNFSSHIQPVCLPKKAFMVQAGTECWVTGWGKLNEAGPGVSEAAERLQEAELNIIRYEKCNTMLQTQMETTSDIVKEGTVCGYNAQGKDACQGDSGGPLVCELNETWVQVGIVSWGIGCGRRNYPGVYTEVSFYKDWVIDHLSQACSWDSAGSFPLLCLLLPLGTLVAP</sequence>
<feature type="compositionally biased region" description="Pro residues" evidence="7">
    <location>
        <begin position="30"/>
        <end position="39"/>
    </location>
</feature>
<dbReference type="SMART" id="SM00020">
    <property type="entry name" value="Tryp_SPc"/>
    <property type="match status" value="1"/>
</dbReference>
<dbReference type="PROSITE" id="PS50240">
    <property type="entry name" value="TRYPSIN_DOM"/>
    <property type="match status" value="1"/>
</dbReference>
<keyword evidence="1 6" id="KW-0645">Protease</keyword>
<evidence type="ECO:0000256" key="7">
    <source>
        <dbReference type="SAM" id="MobiDB-lite"/>
    </source>
</evidence>
<protein>
    <submittedName>
        <fullName evidence="11">Serine protease 44-like</fullName>
    </submittedName>
</protein>
<dbReference type="PROSITE" id="PS00135">
    <property type="entry name" value="TRYPSIN_SER"/>
    <property type="match status" value="1"/>
</dbReference>
<evidence type="ECO:0000256" key="4">
    <source>
        <dbReference type="ARBA" id="ARBA00023157"/>
    </source>
</evidence>
<dbReference type="Pfam" id="PF00089">
    <property type="entry name" value="Trypsin"/>
    <property type="match status" value="1"/>
</dbReference>
<evidence type="ECO:0000313" key="11">
    <source>
        <dbReference type="RefSeq" id="XP_004399360.1"/>
    </source>
</evidence>
<keyword evidence="3 6" id="KW-0378">Hydrolase</keyword>
<dbReference type="FunFam" id="2.40.10.10:FF:000024">
    <property type="entry name" value="Serine protease 53"/>
    <property type="match status" value="1"/>
</dbReference>
<dbReference type="Proteomes" id="UP000245340">
    <property type="component" value="Unplaced"/>
</dbReference>
<keyword evidence="2 8" id="KW-0732">Signal</keyword>
<evidence type="ECO:0000256" key="6">
    <source>
        <dbReference type="RuleBase" id="RU363034"/>
    </source>
</evidence>
<accession>A0A9B0LMJ2</accession>
<dbReference type="SUPFAM" id="SSF50494">
    <property type="entry name" value="Trypsin-like serine proteases"/>
    <property type="match status" value="1"/>
</dbReference>
<dbReference type="AlphaFoldDB" id="A0A9B0LMJ2"/>
<organism evidence="10 11">
    <name type="scientific">Odobenus rosmarus divergens</name>
    <name type="common">Pacific walrus</name>
    <dbReference type="NCBI Taxonomy" id="9708"/>
    <lineage>
        <taxon>Eukaryota</taxon>
        <taxon>Metazoa</taxon>
        <taxon>Chordata</taxon>
        <taxon>Craniata</taxon>
        <taxon>Vertebrata</taxon>
        <taxon>Euteleostomi</taxon>
        <taxon>Mammalia</taxon>
        <taxon>Eutheria</taxon>
        <taxon>Laurasiatheria</taxon>
        <taxon>Carnivora</taxon>
        <taxon>Caniformia</taxon>
        <taxon>Pinnipedia</taxon>
        <taxon>Odobenidae</taxon>
        <taxon>Odobenus</taxon>
    </lineage>
</organism>
<evidence type="ECO:0000256" key="8">
    <source>
        <dbReference type="SAM" id="SignalP"/>
    </source>
</evidence>
<dbReference type="PROSITE" id="PS00134">
    <property type="entry name" value="TRYPSIN_HIS"/>
    <property type="match status" value="1"/>
</dbReference>
<evidence type="ECO:0000256" key="2">
    <source>
        <dbReference type="ARBA" id="ARBA00022729"/>
    </source>
</evidence>
<dbReference type="InterPro" id="IPR001254">
    <property type="entry name" value="Trypsin_dom"/>
</dbReference>
<feature type="region of interest" description="Disordered" evidence="7">
    <location>
        <begin position="23"/>
        <end position="79"/>
    </location>
</feature>
<evidence type="ECO:0000256" key="5">
    <source>
        <dbReference type="ARBA" id="ARBA00023180"/>
    </source>
</evidence>
<dbReference type="InterPro" id="IPR009003">
    <property type="entry name" value="Peptidase_S1_PA"/>
</dbReference>
<feature type="domain" description="Peptidase S1" evidence="9">
    <location>
        <begin position="90"/>
        <end position="329"/>
    </location>
</feature>
<dbReference type="InterPro" id="IPR043504">
    <property type="entry name" value="Peptidase_S1_PA_chymotrypsin"/>
</dbReference>
<dbReference type="Gene3D" id="2.40.10.10">
    <property type="entry name" value="Trypsin-like serine proteases"/>
    <property type="match status" value="1"/>
</dbReference>
<keyword evidence="10" id="KW-1185">Reference proteome</keyword>
<evidence type="ECO:0000256" key="1">
    <source>
        <dbReference type="ARBA" id="ARBA00022670"/>
    </source>
</evidence>
<feature type="signal peptide" evidence="8">
    <location>
        <begin position="1"/>
        <end position="25"/>
    </location>
</feature>
<proteinExistence type="predicted"/>
<dbReference type="PRINTS" id="PR00722">
    <property type="entry name" value="CHYMOTRYPSIN"/>
</dbReference>
<evidence type="ECO:0000256" key="3">
    <source>
        <dbReference type="ARBA" id="ARBA00022801"/>
    </source>
</evidence>
<gene>
    <name evidence="11" type="primary">LOC101377592</name>
</gene>
<feature type="chain" id="PRO_5038339741" evidence="8">
    <location>
        <begin position="26"/>
        <end position="355"/>
    </location>
</feature>
<dbReference type="InterPro" id="IPR033116">
    <property type="entry name" value="TRYPSIN_SER"/>
</dbReference>
<reference evidence="11" key="1">
    <citation type="submission" date="2025-08" db="UniProtKB">
        <authorList>
            <consortium name="RefSeq"/>
        </authorList>
    </citation>
    <scope>IDENTIFICATION</scope>
</reference>
<keyword evidence="6" id="KW-0720">Serine protease</keyword>
<dbReference type="InterPro" id="IPR018114">
    <property type="entry name" value="TRYPSIN_HIS"/>
</dbReference>
<name>A0A9B0LMJ2_ODORO</name>